<dbReference type="InterPro" id="IPR003016">
    <property type="entry name" value="2-oxoA_DH_lipoyl-BS"/>
</dbReference>
<evidence type="ECO:0000256" key="3">
    <source>
        <dbReference type="ARBA" id="ARBA00022946"/>
    </source>
</evidence>
<evidence type="ECO:0000259" key="6">
    <source>
        <dbReference type="PROSITE" id="PS51826"/>
    </source>
</evidence>
<evidence type="ECO:0000313" key="7">
    <source>
        <dbReference type="EMBL" id="KAL1835348.1"/>
    </source>
</evidence>
<keyword evidence="2" id="KW-0450">Lipoyl</keyword>
<evidence type="ECO:0000256" key="2">
    <source>
        <dbReference type="ARBA" id="ARBA00022823"/>
    </source>
</evidence>
<organism evidence="7 8">
    <name type="scientific">Humicola insolens</name>
    <name type="common">Soft-rot fungus</name>
    <dbReference type="NCBI Taxonomy" id="85995"/>
    <lineage>
        <taxon>Eukaryota</taxon>
        <taxon>Fungi</taxon>
        <taxon>Dikarya</taxon>
        <taxon>Ascomycota</taxon>
        <taxon>Pezizomycotina</taxon>
        <taxon>Sordariomycetes</taxon>
        <taxon>Sordariomycetidae</taxon>
        <taxon>Sordariales</taxon>
        <taxon>Chaetomiaceae</taxon>
        <taxon>Mycothermus</taxon>
    </lineage>
</organism>
<feature type="domain" description="Lipoyl-binding" evidence="5">
    <location>
        <begin position="37"/>
        <end position="113"/>
    </location>
</feature>
<feature type="region of interest" description="Disordered" evidence="4">
    <location>
        <begin position="253"/>
        <end position="276"/>
    </location>
</feature>
<dbReference type="InterPro" id="IPR000089">
    <property type="entry name" value="Biotin_lipoyl"/>
</dbReference>
<dbReference type="PANTHER" id="PTHR23151">
    <property type="entry name" value="DIHYDROLIPOAMIDE ACETYL/SUCCINYL-TRANSFERASE-RELATED"/>
    <property type="match status" value="1"/>
</dbReference>
<dbReference type="InterPro" id="IPR036625">
    <property type="entry name" value="E3-bd_dom_sf"/>
</dbReference>
<dbReference type="EMBL" id="JAZGSY010000719">
    <property type="protein sequence ID" value="KAL1835348.1"/>
    <property type="molecule type" value="Genomic_DNA"/>
</dbReference>
<dbReference type="Gene3D" id="2.40.50.100">
    <property type="match status" value="1"/>
</dbReference>
<feature type="region of interest" description="Disordered" evidence="4">
    <location>
        <begin position="130"/>
        <end position="180"/>
    </location>
</feature>
<protein>
    <submittedName>
        <fullName evidence="7">Uncharacterized protein</fullName>
    </submittedName>
</protein>
<comment type="similarity">
    <text evidence="1">Belongs to the 2-oxoacid dehydrogenase family.</text>
</comment>
<gene>
    <name evidence="7" type="ORF">VTJ49DRAFT_6974</name>
</gene>
<sequence length="452" mass="46650">MASFAAVCRMSARFAARQVRRDATARGLRTSSAALAAQNFTMPALSPTMTEGNIAAWRVKEGEAFQAGDVLLEIETDKATMDVEAQEPGILMKVVQPDGAKGVRVGTRIAVIAEEGDDISSLEIPADEPAAAAEAPKTSQPPAQTPAPAATRTPEPAPSTSSPVSSTPKPSKSGRADPNHTLLPSVIHLLKVNGLDASAASQITGTGPHGRILKGDVLAFLGKIDAAVPRENSARFDKAAHLDLSNIKVAPAPAKPAAKAEPTVSAPPPPPPPQEKLVSVPVSLSAVVETQRKIHDTLGVFLPLSTFIARASDLANDDLPAAPRQPTADELFSQLVGVKSTGTGSAKVSRGDYVPLVGVTAPAGAVMAKTAPVAVKAAKKKADIIDILASASTPASKPKQTSAGGKVVLPGASPSGQNLFSLRVPPAEEKRALTFLQRVKVVLEKEPGRLVL</sequence>
<dbReference type="Pfam" id="PF02817">
    <property type="entry name" value="E3_binding"/>
    <property type="match status" value="1"/>
</dbReference>
<dbReference type="InterPro" id="IPR011053">
    <property type="entry name" value="Single_hybrid_motif"/>
</dbReference>
<dbReference type="PANTHER" id="PTHR23151:SF82">
    <property type="entry name" value="PYRUVATE DEHYDROGENASE COMPLEX PROTEIN X COMPONENT, MITOCHONDRIAL"/>
    <property type="match status" value="1"/>
</dbReference>
<comment type="caution">
    <text evidence="7">The sequence shown here is derived from an EMBL/GenBank/DDBJ whole genome shotgun (WGS) entry which is preliminary data.</text>
</comment>
<dbReference type="Proteomes" id="UP001583172">
    <property type="component" value="Unassembled WGS sequence"/>
</dbReference>
<dbReference type="PROSITE" id="PS50968">
    <property type="entry name" value="BIOTINYL_LIPOYL"/>
    <property type="match status" value="1"/>
</dbReference>
<name>A0ABR3V0P1_HUMIN</name>
<dbReference type="PROSITE" id="PS00189">
    <property type="entry name" value="LIPOYL"/>
    <property type="match status" value="1"/>
</dbReference>
<dbReference type="Gene3D" id="4.10.320.10">
    <property type="entry name" value="E3-binding domain"/>
    <property type="match status" value="1"/>
</dbReference>
<feature type="domain" description="Peripheral subunit-binding (PSBD)" evidence="6">
    <location>
        <begin position="181"/>
        <end position="221"/>
    </location>
</feature>
<evidence type="ECO:0000259" key="5">
    <source>
        <dbReference type="PROSITE" id="PS50968"/>
    </source>
</evidence>
<proteinExistence type="inferred from homology"/>
<evidence type="ECO:0000313" key="8">
    <source>
        <dbReference type="Proteomes" id="UP001583172"/>
    </source>
</evidence>
<dbReference type="SUPFAM" id="SSF51230">
    <property type="entry name" value="Single hybrid motif"/>
    <property type="match status" value="1"/>
</dbReference>
<feature type="compositionally biased region" description="Low complexity" evidence="4">
    <location>
        <begin position="130"/>
        <end position="173"/>
    </location>
</feature>
<keyword evidence="3" id="KW-0809">Transit peptide</keyword>
<reference evidence="7 8" key="1">
    <citation type="journal article" date="2024" name="Commun. Biol.">
        <title>Comparative genomic analysis of thermophilic fungi reveals convergent evolutionary adaptations and gene losses.</title>
        <authorList>
            <person name="Steindorff A.S."/>
            <person name="Aguilar-Pontes M.V."/>
            <person name="Robinson A.J."/>
            <person name="Andreopoulos B."/>
            <person name="LaButti K."/>
            <person name="Kuo A."/>
            <person name="Mondo S."/>
            <person name="Riley R."/>
            <person name="Otillar R."/>
            <person name="Haridas S."/>
            <person name="Lipzen A."/>
            <person name="Grimwood J."/>
            <person name="Schmutz J."/>
            <person name="Clum A."/>
            <person name="Reid I.D."/>
            <person name="Moisan M.C."/>
            <person name="Butler G."/>
            <person name="Nguyen T.T.M."/>
            <person name="Dewar K."/>
            <person name="Conant G."/>
            <person name="Drula E."/>
            <person name="Henrissat B."/>
            <person name="Hansel C."/>
            <person name="Singer S."/>
            <person name="Hutchinson M.I."/>
            <person name="de Vries R.P."/>
            <person name="Natvig D.O."/>
            <person name="Powell A.J."/>
            <person name="Tsang A."/>
            <person name="Grigoriev I.V."/>
        </authorList>
    </citation>
    <scope>NUCLEOTIDE SEQUENCE [LARGE SCALE GENOMIC DNA]</scope>
    <source>
        <strain evidence="7 8">CBS 620.91</strain>
    </source>
</reference>
<dbReference type="InterPro" id="IPR004167">
    <property type="entry name" value="PSBD"/>
</dbReference>
<dbReference type="Pfam" id="PF00364">
    <property type="entry name" value="Biotin_lipoyl"/>
    <property type="match status" value="1"/>
</dbReference>
<dbReference type="PROSITE" id="PS51826">
    <property type="entry name" value="PSBD"/>
    <property type="match status" value="1"/>
</dbReference>
<dbReference type="InterPro" id="IPR045257">
    <property type="entry name" value="E2/Pdx1"/>
</dbReference>
<evidence type="ECO:0000256" key="1">
    <source>
        <dbReference type="ARBA" id="ARBA00007317"/>
    </source>
</evidence>
<keyword evidence="8" id="KW-1185">Reference proteome</keyword>
<dbReference type="CDD" id="cd06849">
    <property type="entry name" value="lipoyl_domain"/>
    <property type="match status" value="1"/>
</dbReference>
<evidence type="ECO:0000256" key="4">
    <source>
        <dbReference type="SAM" id="MobiDB-lite"/>
    </source>
</evidence>
<accession>A0ABR3V0P1</accession>
<dbReference type="SUPFAM" id="SSF47005">
    <property type="entry name" value="Peripheral subunit-binding domain of 2-oxo acid dehydrogenase complex"/>
    <property type="match status" value="1"/>
</dbReference>
<feature type="compositionally biased region" description="Pro residues" evidence="4">
    <location>
        <begin position="265"/>
        <end position="274"/>
    </location>
</feature>